<dbReference type="SUPFAM" id="SSF54695">
    <property type="entry name" value="POZ domain"/>
    <property type="match status" value="1"/>
</dbReference>
<accession>A0A0D0CEM7</accession>
<name>A0A0D0CEM7_9AGAR</name>
<keyword evidence="4" id="KW-1185">Reference proteome</keyword>
<dbReference type="Gene3D" id="3.30.710.10">
    <property type="entry name" value="Potassium Channel Kv1.1, Chain A"/>
    <property type="match status" value="1"/>
</dbReference>
<evidence type="ECO:0000313" key="3">
    <source>
        <dbReference type="EMBL" id="KIK56472.1"/>
    </source>
</evidence>
<dbReference type="HOGENOM" id="CLU_075133_1_1_1"/>
<dbReference type="EMBL" id="KN834797">
    <property type="protein sequence ID" value="KIK56472.1"/>
    <property type="molecule type" value="Genomic_DNA"/>
</dbReference>
<evidence type="ECO:0000256" key="1">
    <source>
        <dbReference type="SAM" id="MobiDB-lite"/>
    </source>
</evidence>
<protein>
    <recommendedName>
        <fullName evidence="2">BTB domain-containing protein</fullName>
    </recommendedName>
</protein>
<dbReference type="AlphaFoldDB" id="A0A0D0CEM7"/>
<evidence type="ECO:0000259" key="2">
    <source>
        <dbReference type="Pfam" id="PF00651"/>
    </source>
</evidence>
<gene>
    <name evidence="3" type="ORF">GYMLUDRAFT_247730</name>
</gene>
<feature type="compositionally biased region" description="Low complexity" evidence="1">
    <location>
        <begin position="15"/>
        <end position="33"/>
    </location>
</feature>
<dbReference type="InterPro" id="IPR011333">
    <property type="entry name" value="SKP1/BTB/POZ_sf"/>
</dbReference>
<reference evidence="3 4" key="1">
    <citation type="submission" date="2014-04" db="EMBL/GenBank/DDBJ databases">
        <title>Evolutionary Origins and Diversification of the Mycorrhizal Mutualists.</title>
        <authorList>
            <consortium name="DOE Joint Genome Institute"/>
            <consortium name="Mycorrhizal Genomics Consortium"/>
            <person name="Kohler A."/>
            <person name="Kuo A."/>
            <person name="Nagy L.G."/>
            <person name="Floudas D."/>
            <person name="Copeland A."/>
            <person name="Barry K.W."/>
            <person name="Cichocki N."/>
            <person name="Veneault-Fourrey C."/>
            <person name="LaButti K."/>
            <person name="Lindquist E.A."/>
            <person name="Lipzen A."/>
            <person name="Lundell T."/>
            <person name="Morin E."/>
            <person name="Murat C."/>
            <person name="Riley R."/>
            <person name="Ohm R."/>
            <person name="Sun H."/>
            <person name="Tunlid A."/>
            <person name="Henrissat B."/>
            <person name="Grigoriev I.V."/>
            <person name="Hibbett D.S."/>
            <person name="Martin F."/>
        </authorList>
    </citation>
    <scope>NUCLEOTIDE SEQUENCE [LARGE SCALE GENOMIC DNA]</scope>
    <source>
        <strain evidence="3 4">FD-317 M1</strain>
    </source>
</reference>
<dbReference type="InterPro" id="IPR000210">
    <property type="entry name" value="BTB/POZ_dom"/>
</dbReference>
<organism evidence="3 4">
    <name type="scientific">Collybiopsis luxurians FD-317 M1</name>
    <dbReference type="NCBI Taxonomy" id="944289"/>
    <lineage>
        <taxon>Eukaryota</taxon>
        <taxon>Fungi</taxon>
        <taxon>Dikarya</taxon>
        <taxon>Basidiomycota</taxon>
        <taxon>Agaricomycotina</taxon>
        <taxon>Agaricomycetes</taxon>
        <taxon>Agaricomycetidae</taxon>
        <taxon>Agaricales</taxon>
        <taxon>Marasmiineae</taxon>
        <taxon>Omphalotaceae</taxon>
        <taxon>Collybiopsis</taxon>
        <taxon>Collybiopsis luxurians</taxon>
    </lineage>
</organism>
<feature type="domain" description="BTB" evidence="2">
    <location>
        <begin position="68"/>
        <end position="164"/>
    </location>
</feature>
<sequence length="297" mass="33275">MSLSGISSPQPTPTPNSASTATSTSSESSAPLATSVKFGGPNNDFKFNIKSPLPQLRKPSLIFPKHPNSDVIICSSDQVEFHLQKKYLEASSGAFPPAEISTNGEVVFLSESSATLEILFQFMYPRHYPSIDKLTFPALMLLAEAAEKYEVYSMIYACQIRLQEFLDTESKTVLVFSAKHDYIDLIIRLAPIMVDTPLSEVADILPPCYYNPWSIHRESWLNVMFSVSKLVPNHSCHDWNLFVKRALSSLDKPSDLKWTNLILKLYSNCEPKAEEWKAAISMQVDRIPPLRIKAATL</sequence>
<evidence type="ECO:0000313" key="4">
    <source>
        <dbReference type="Proteomes" id="UP000053593"/>
    </source>
</evidence>
<dbReference type="Pfam" id="PF00651">
    <property type="entry name" value="BTB"/>
    <property type="match status" value="1"/>
</dbReference>
<feature type="region of interest" description="Disordered" evidence="1">
    <location>
        <begin position="1"/>
        <end position="33"/>
    </location>
</feature>
<dbReference type="OrthoDB" id="3184970at2759"/>
<dbReference type="Proteomes" id="UP000053593">
    <property type="component" value="Unassembled WGS sequence"/>
</dbReference>
<proteinExistence type="predicted"/>